<dbReference type="WBParaSite" id="MCU_008559-RA">
    <property type="protein sequence ID" value="MCU_008559-RA"/>
    <property type="gene ID" value="MCU_008559"/>
</dbReference>
<organism evidence="1">
    <name type="scientific">Mesocestoides corti</name>
    <name type="common">Flatworm</name>
    <dbReference type="NCBI Taxonomy" id="53468"/>
    <lineage>
        <taxon>Eukaryota</taxon>
        <taxon>Metazoa</taxon>
        <taxon>Spiralia</taxon>
        <taxon>Lophotrochozoa</taxon>
        <taxon>Platyhelminthes</taxon>
        <taxon>Cestoda</taxon>
        <taxon>Eucestoda</taxon>
        <taxon>Cyclophyllidea</taxon>
        <taxon>Mesocestoididae</taxon>
        <taxon>Mesocestoides</taxon>
    </lineage>
</organism>
<name>A0A5K3FKI4_MESCO</name>
<reference evidence="1" key="1">
    <citation type="submission" date="2019-11" db="UniProtKB">
        <authorList>
            <consortium name="WormBaseParasite"/>
        </authorList>
    </citation>
    <scope>IDENTIFICATION</scope>
</reference>
<accession>A0A5K3FKI4</accession>
<dbReference type="AlphaFoldDB" id="A0A5K3FKI4"/>
<proteinExistence type="predicted"/>
<protein>
    <submittedName>
        <fullName evidence="1">Transposase</fullName>
    </submittedName>
</protein>
<sequence>MSKTTSLGSVFGRIRVGREVKTEASLRDHQTMLGNRKWAIG</sequence>
<evidence type="ECO:0000313" key="1">
    <source>
        <dbReference type="WBParaSite" id="MCU_008559-RA"/>
    </source>
</evidence>